<name>A0AAD9LAM4_9STRA</name>
<dbReference type="EMBL" id="JASMQC010000072">
    <property type="protein sequence ID" value="KAK1928374.1"/>
    <property type="molecule type" value="Genomic_DNA"/>
</dbReference>
<evidence type="ECO:0000313" key="1">
    <source>
        <dbReference type="EMBL" id="KAK1928374.1"/>
    </source>
</evidence>
<dbReference type="Proteomes" id="UP001259832">
    <property type="component" value="Unassembled WGS sequence"/>
</dbReference>
<keyword evidence="2" id="KW-1185">Reference proteome</keyword>
<reference evidence="1" key="1">
    <citation type="submission" date="2023-08" db="EMBL/GenBank/DDBJ databases">
        <title>Reference Genome Resource for the Citrus Pathogen Phytophthora citrophthora.</title>
        <authorList>
            <person name="Moller H."/>
            <person name="Coetzee B."/>
            <person name="Rose L.J."/>
            <person name="Van Niekerk J.M."/>
        </authorList>
    </citation>
    <scope>NUCLEOTIDE SEQUENCE</scope>
    <source>
        <strain evidence="1">STE-U-9442</strain>
    </source>
</reference>
<comment type="caution">
    <text evidence="1">The sequence shown here is derived from an EMBL/GenBank/DDBJ whole genome shotgun (WGS) entry which is preliminary data.</text>
</comment>
<proteinExistence type="predicted"/>
<evidence type="ECO:0000313" key="2">
    <source>
        <dbReference type="Proteomes" id="UP001259832"/>
    </source>
</evidence>
<gene>
    <name evidence="1" type="ORF">P3T76_016165</name>
</gene>
<protein>
    <submittedName>
        <fullName evidence="1">Uncharacterized protein</fullName>
    </submittedName>
</protein>
<dbReference type="AlphaFoldDB" id="A0AAD9LAM4"/>
<organism evidence="1 2">
    <name type="scientific">Phytophthora citrophthora</name>
    <dbReference type="NCBI Taxonomy" id="4793"/>
    <lineage>
        <taxon>Eukaryota</taxon>
        <taxon>Sar</taxon>
        <taxon>Stramenopiles</taxon>
        <taxon>Oomycota</taxon>
        <taxon>Peronosporomycetes</taxon>
        <taxon>Peronosporales</taxon>
        <taxon>Peronosporaceae</taxon>
        <taxon>Phytophthora</taxon>
    </lineage>
</organism>
<sequence>MNGFGRQQDGVMEVSGFQDGKDPLKRTGLDLGRVCGVRRGFHPEVCCVVLYQSLLVASSGVAVESYACLKD</sequence>
<accession>A0AAD9LAM4</accession>